<organism evidence="2 3">
    <name type="scientific">Xylaria bambusicola</name>
    <dbReference type="NCBI Taxonomy" id="326684"/>
    <lineage>
        <taxon>Eukaryota</taxon>
        <taxon>Fungi</taxon>
        <taxon>Dikarya</taxon>
        <taxon>Ascomycota</taxon>
        <taxon>Pezizomycotina</taxon>
        <taxon>Sordariomycetes</taxon>
        <taxon>Xylariomycetidae</taxon>
        <taxon>Xylariales</taxon>
        <taxon>Xylariaceae</taxon>
        <taxon>Xylaria</taxon>
    </lineage>
</organism>
<gene>
    <name evidence="2" type="ORF">RRF57_002541</name>
</gene>
<evidence type="ECO:0000256" key="1">
    <source>
        <dbReference type="SAM" id="MobiDB-lite"/>
    </source>
</evidence>
<dbReference type="AlphaFoldDB" id="A0AAN7Z6Y3"/>
<feature type="region of interest" description="Disordered" evidence="1">
    <location>
        <begin position="217"/>
        <end position="241"/>
    </location>
</feature>
<reference evidence="2 3" key="1">
    <citation type="submission" date="2023-10" db="EMBL/GenBank/DDBJ databases">
        <title>Draft genome sequence of Xylaria bambusicola isolate GMP-LS, the root and basal stem rot pathogen of sugarcane in Indonesia.</title>
        <authorList>
            <person name="Selvaraj P."/>
            <person name="Muralishankar V."/>
            <person name="Muruganantham S."/>
            <person name="Sp S."/>
            <person name="Haryani S."/>
            <person name="Lau K.J.X."/>
            <person name="Naqvi N.I."/>
        </authorList>
    </citation>
    <scope>NUCLEOTIDE SEQUENCE [LARGE SCALE GENOMIC DNA]</scope>
    <source>
        <strain evidence="2">GMP-LS</strain>
    </source>
</reference>
<feature type="region of interest" description="Disordered" evidence="1">
    <location>
        <begin position="13"/>
        <end position="37"/>
    </location>
</feature>
<evidence type="ECO:0000313" key="2">
    <source>
        <dbReference type="EMBL" id="KAK5626826.1"/>
    </source>
</evidence>
<keyword evidence="3" id="KW-1185">Reference proteome</keyword>
<evidence type="ECO:0000313" key="3">
    <source>
        <dbReference type="Proteomes" id="UP001305414"/>
    </source>
</evidence>
<evidence type="ECO:0008006" key="4">
    <source>
        <dbReference type="Google" id="ProtNLM"/>
    </source>
</evidence>
<name>A0AAN7Z6Y3_9PEZI</name>
<accession>A0AAN7Z6Y3</accession>
<comment type="caution">
    <text evidence="2">The sequence shown here is derived from an EMBL/GenBank/DDBJ whole genome shotgun (WGS) entry which is preliminary data.</text>
</comment>
<protein>
    <recommendedName>
        <fullName evidence="4">Ankyrin repeat protein</fullName>
    </recommendedName>
</protein>
<feature type="compositionally biased region" description="Basic and acidic residues" evidence="1">
    <location>
        <begin position="219"/>
        <end position="228"/>
    </location>
</feature>
<dbReference type="Proteomes" id="UP001305414">
    <property type="component" value="Unassembled WGS sequence"/>
</dbReference>
<sequence>MINCGGRARIPFRRLPLRNPSHPQPPPESKNFHEPTPKQCAEVKGILAKAANFPPELTDIIMDFAEYWACSVASIDYSATSSKQLSIHGGRYGEDQFLLRTEPLGLSTWHSDDEERWLKAAPARKLGEEYPREEFERFAEEPPSTLDQPCRKVVFEIVSRDQGWSNDVDTRGTFKSSWTWFDAGIDRFDKSHTSMSCMAFTKHRSLTLLLGSDEETEKFEEKASDSAEKAPTTSSIRPIWPPLKENQSEYDHQLHPTADHKIQCNRVAEQEWQHHRIEWSWIDNIDPESSAGKELEANGRGAATGDGTFLRSLKVGDMVTVWGRARFPGWTNSVQKIRVEVYWAS</sequence>
<dbReference type="EMBL" id="JAWHQM010000004">
    <property type="protein sequence ID" value="KAK5626826.1"/>
    <property type="molecule type" value="Genomic_DNA"/>
</dbReference>
<proteinExistence type="predicted"/>